<comment type="caution">
    <text evidence="2">The sequence shown here is derived from an EMBL/GenBank/DDBJ whole genome shotgun (WGS) entry which is preliminary data.</text>
</comment>
<evidence type="ECO:0000259" key="1">
    <source>
        <dbReference type="PROSITE" id="PS50943"/>
    </source>
</evidence>
<name>A0A4Q7N4F8_9BACT</name>
<dbReference type="EMBL" id="SGXA01000001">
    <property type="protein sequence ID" value="RZS75870.1"/>
    <property type="molecule type" value="Genomic_DNA"/>
</dbReference>
<dbReference type="GO" id="GO:0003677">
    <property type="term" value="F:DNA binding"/>
    <property type="evidence" value="ECO:0007669"/>
    <property type="project" value="InterPro"/>
</dbReference>
<sequence>MKASHSIEEFERIFSKNLRLCREKSGFTQKQVAKSAGIPLPTLVKMEAGKFEGQWRFVLFMKICAFYGYKPGEMSKSDFVFEHRSPI</sequence>
<proteinExistence type="predicted"/>
<dbReference type="PROSITE" id="PS50943">
    <property type="entry name" value="HTH_CROC1"/>
    <property type="match status" value="1"/>
</dbReference>
<evidence type="ECO:0000313" key="3">
    <source>
        <dbReference type="Proteomes" id="UP000293874"/>
    </source>
</evidence>
<dbReference type="SMART" id="SM00530">
    <property type="entry name" value="HTH_XRE"/>
    <property type="match status" value="1"/>
</dbReference>
<dbReference type="RefSeq" id="WP_130540205.1">
    <property type="nucleotide sequence ID" value="NZ_CP042431.1"/>
</dbReference>
<gene>
    <name evidence="2" type="ORF">EV199_1745</name>
</gene>
<feature type="domain" description="HTH cro/C1-type" evidence="1">
    <location>
        <begin position="18"/>
        <end position="74"/>
    </location>
</feature>
<accession>A0A4Q7N4F8</accession>
<organism evidence="2 3">
    <name type="scientific">Pseudobacter ginsenosidimutans</name>
    <dbReference type="NCBI Taxonomy" id="661488"/>
    <lineage>
        <taxon>Bacteria</taxon>
        <taxon>Pseudomonadati</taxon>
        <taxon>Bacteroidota</taxon>
        <taxon>Chitinophagia</taxon>
        <taxon>Chitinophagales</taxon>
        <taxon>Chitinophagaceae</taxon>
        <taxon>Pseudobacter</taxon>
    </lineage>
</organism>
<dbReference type="OrthoDB" id="2986852at2"/>
<protein>
    <submittedName>
        <fullName evidence="2">Helix-turn-helix protein</fullName>
    </submittedName>
</protein>
<dbReference type="Proteomes" id="UP000293874">
    <property type="component" value="Unassembled WGS sequence"/>
</dbReference>
<evidence type="ECO:0000313" key="2">
    <source>
        <dbReference type="EMBL" id="RZS75870.1"/>
    </source>
</evidence>
<dbReference type="InterPro" id="IPR001387">
    <property type="entry name" value="Cro/C1-type_HTH"/>
</dbReference>
<dbReference type="AlphaFoldDB" id="A0A4Q7N4F8"/>
<dbReference type="CDD" id="cd00093">
    <property type="entry name" value="HTH_XRE"/>
    <property type="match status" value="1"/>
</dbReference>
<dbReference type="InterPro" id="IPR010982">
    <property type="entry name" value="Lambda_DNA-bd_dom_sf"/>
</dbReference>
<keyword evidence="3" id="KW-1185">Reference proteome</keyword>
<dbReference type="Pfam" id="PF01381">
    <property type="entry name" value="HTH_3"/>
    <property type="match status" value="1"/>
</dbReference>
<dbReference type="Gene3D" id="1.10.260.40">
    <property type="entry name" value="lambda repressor-like DNA-binding domains"/>
    <property type="match status" value="1"/>
</dbReference>
<dbReference type="SUPFAM" id="SSF47413">
    <property type="entry name" value="lambda repressor-like DNA-binding domains"/>
    <property type="match status" value="1"/>
</dbReference>
<reference evidence="2 3" key="1">
    <citation type="submission" date="2019-02" db="EMBL/GenBank/DDBJ databases">
        <title>Genomic Encyclopedia of Type Strains, Phase IV (KMG-IV): sequencing the most valuable type-strain genomes for metagenomic binning, comparative biology and taxonomic classification.</title>
        <authorList>
            <person name="Goeker M."/>
        </authorList>
    </citation>
    <scope>NUCLEOTIDE SEQUENCE [LARGE SCALE GENOMIC DNA]</scope>
    <source>
        <strain evidence="2 3">DSM 18116</strain>
    </source>
</reference>